<protein>
    <submittedName>
        <fullName evidence="2">Uncharacterized protein</fullName>
    </submittedName>
</protein>
<keyword evidence="1" id="KW-0472">Membrane</keyword>
<feature type="transmembrane region" description="Helical" evidence="1">
    <location>
        <begin position="55"/>
        <end position="71"/>
    </location>
</feature>
<dbReference type="Proteomes" id="UP001196413">
    <property type="component" value="Unassembled WGS sequence"/>
</dbReference>
<evidence type="ECO:0000313" key="3">
    <source>
        <dbReference type="Proteomes" id="UP001196413"/>
    </source>
</evidence>
<sequence>MPESSPPQSLPDRSRSKRWLGIVLLLVVNVLWVLTSELTRFIFVDEGFKRPFFTWYVKSCMLTVYVVRYLACEPAGQQQHVYKILENDVSDCESMIDIGHHSLSLEGFENDDVGFGD</sequence>
<name>A0AAD5MNG6_PARTN</name>
<evidence type="ECO:0000256" key="1">
    <source>
        <dbReference type="SAM" id="Phobius"/>
    </source>
</evidence>
<dbReference type="AlphaFoldDB" id="A0AAD5MNG6"/>
<keyword evidence="1" id="KW-0812">Transmembrane</keyword>
<keyword evidence="3" id="KW-1185">Reference proteome</keyword>
<reference evidence="2" key="1">
    <citation type="submission" date="2021-06" db="EMBL/GenBank/DDBJ databases">
        <title>Parelaphostrongylus tenuis whole genome reference sequence.</title>
        <authorList>
            <person name="Garwood T.J."/>
            <person name="Larsen P.A."/>
            <person name="Fountain-Jones N.M."/>
            <person name="Garbe J.R."/>
            <person name="Macchietto M.G."/>
            <person name="Kania S.A."/>
            <person name="Gerhold R.W."/>
            <person name="Richards J.E."/>
            <person name="Wolf T.M."/>
        </authorList>
    </citation>
    <scope>NUCLEOTIDE SEQUENCE</scope>
    <source>
        <strain evidence="2">MNPRO001-30</strain>
        <tissue evidence="2">Meninges</tissue>
    </source>
</reference>
<gene>
    <name evidence="2" type="ORF">KIN20_002359</name>
</gene>
<accession>A0AAD5MNG6</accession>
<feature type="transmembrane region" description="Helical" evidence="1">
    <location>
        <begin position="20"/>
        <end position="43"/>
    </location>
</feature>
<proteinExistence type="predicted"/>
<dbReference type="EMBL" id="JAHQIW010000302">
    <property type="protein sequence ID" value="KAJ1347324.1"/>
    <property type="molecule type" value="Genomic_DNA"/>
</dbReference>
<comment type="caution">
    <text evidence="2">The sequence shown here is derived from an EMBL/GenBank/DDBJ whole genome shotgun (WGS) entry which is preliminary data.</text>
</comment>
<evidence type="ECO:0000313" key="2">
    <source>
        <dbReference type="EMBL" id="KAJ1347324.1"/>
    </source>
</evidence>
<organism evidence="2 3">
    <name type="scientific">Parelaphostrongylus tenuis</name>
    <name type="common">Meningeal worm</name>
    <dbReference type="NCBI Taxonomy" id="148309"/>
    <lineage>
        <taxon>Eukaryota</taxon>
        <taxon>Metazoa</taxon>
        <taxon>Ecdysozoa</taxon>
        <taxon>Nematoda</taxon>
        <taxon>Chromadorea</taxon>
        <taxon>Rhabditida</taxon>
        <taxon>Rhabditina</taxon>
        <taxon>Rhabditomorpha</taxon>
        <taxon>Strongyloidea</taxon>
        <taxon>Metastrongylidae</taxon>
        <taxon>Parelaphostrongylus</taxon>
    </lineage>
</organism>
<keyword evidence="1" id="KW-1133">Transmembrane helix</keyword>